<keyword evidence="2" id="KW-0812">Transmembrane</keyword>
<dbReference type="Proteomes" id="UP001295684">
    <property type="component" value="Unassembled WGS sequence"/>
</dbReference>
<accession>A0AAD1XCE5</accession>
<feature type="region of interest" description="Disordered" evidence="1">
    <location>
        <begin position="265"/>
        <end position="300"/>
    </location>
</feature>
<feature type="region of interest" description="Disordered" evidence="1">
    <location>
        <begin position="214"/>
        <end position="238"/>
    </location>
</feature>
<evidence type="ECO:0000313" key="4">
    <source>
        <dbReference type="Proteomes" id="UP001295684"/>
    </source>
</evidence>
<keyword evidence="2" id="KW-0472">Membrane</keyword>
<feature type="region of interest" description="Disordered" evidence="1">
    <location>
        <begin position="71"/>
        <end position="97"/>
    </location>
</feature>
<evidence type="ECO:0000313" key="3">
    <source>
        <dbReference type="EMBL" id="CAI2366703.1"/>
    </source>
</evidence>
<name>A0AAD1XCE5_EUPCR</name>
<sequence length="333" mass="37687">MRHLETNSNEYKDSEIIPQDESAWDTIGPILIGAAVLLVFVCCCTCFVLFVKYVILRGDKDKVFSIKDLQKKKEEQKTTPDSEQGDQECQSEHNMGQGVNNMKEEFKRVQCDDERTSIVKLQQAKRGSVNTPLVNNFTRDKEITARTRNKRFSVKIPCKPSSGLVERISVLSYGSTKNTLSTNEAPNIKEKYKNPRISTIDECIEIATHSDREIIGNKSAESSLKPPTGRSIKQTKRTAKINNFRRQSEAVPFHHLKPLQTKLNIPSHDEEEDHKSVSSANSLTNSKNSCTRNKGRPINLNIQRKSQIHTLSKGSALEIDVTNSDPERINIYQ</sequence>
<organism evidence="3 4">
    <name type="scientific">Euplotes crassus</name>
    <dbReference type="NCBI Taxonomy" id="5936"/>
    <lineage>
        <taxon>Eukaryota</taxon>
        <taxon>Sar</taxon>
        <taxon>Alveolata</taxon>
        <taxon>Ciliophora</taxon>
        <taxon>Intramacronucleata</taxon>
        <taxon>Spirotrichea</taxon>
        <taxon>Hypotrichia</taxon>
        <taxon>Euplotida</taxon>
        <taxon>Euplotidae</taxon>
        <taxon>Moneuplotes</taxon>
    </lineage>
</organism>
<proteinExistence type="predicted"/>
<gene>
    <name evidence="3" type="ORF">ECRASSUSDP1_LOCUS7976</name>
</gene>
<keyword evidence="2" id="KW-1133">Transmembrane helix</keyword>
<protein>
    <submittedName>
        <fullName evidence="3">Uncharacterized protein</fullName>
    </submittedName>
</protein>
<feature type="compositionally biased region" description="Basic and acidic residues" evidence="1">
    <location>
        <begin position="71"/>
        <end position="80"/>
    </location>
</feature>
<feature type="transmembrane region" description="Helical" evidence="2">
    <location>
        <begin position="30"/>
        <end position="55"/>
    </location>
</feature>
<evidence type="ECO:0000256" key="1">
    <source>
        <dbReference type="SAM" id="MobiDB-lite"/>
    </source>
</evidence>
<comment type="caution">
    <text evidence="3">The sequence shown here is derived from an EMBL/GenBank/DDBJ whole genome shotgun (WGS) entry which is preliminary data.</text>
</comment>
<reference evidence="3" key="1">
    <citation type="submission" date="2023-07" db="EMBL/GenBank/DDBJ databases">
        <authorList>
            <consortium name="AG Swart"/>
            <person name="Singh M."/>
            <person name="Singh A."/>
            <person name="Seah K."/>
            <person name="Emmerich C."/>
        </authorList>
    </citation>
    <scope>NUCLEOTIDE SEQUENCE</scope>
    <source>
        <strain evidence="3">DP1</strain>
    </source>
</reference>
<keyword evidence="4" id="KW-1185">Reference proteome</keyword>
<evidence type="ECO:0000256" key="2">
    <source>
        <dbReference type="SAM" id="Phobius"/>
    </source>
</evidence>
<feature type="compositionally biased region" description="Polar residues" evidence="1">
    <location>
        <begin position="277"/>
        <end position="292"/>
    </location>
</feature>
<dbReference type="EMBL" id="CAMPGE010007787">
    <property type="protein sequence ID" value="CAI2366703.1"/>
    <property type="molecule type" value="Genomic_DNA"/>
</dbReference>
<dbReference type="AlphaFoldDB" id="A0AAD1XCE5"/>